<comment type="similarity">
    <text evidence="1">In the N-terminal section; belongs to the glycosyltransferase 20 family.</text>
</comment>
<dbReference type="RefSeq" id="XP_071917680.1">
    <property type="nucleotide sequence ID" value="XM_072061579.1"/>
</dbReference>
<evidence type="ECO:0000256" key="1">
    <source>
        <dbReference type="ARBA" id="ARBA00005409"/>
    </source>
</evidence>
<dbReference type="GeneID" id="113703872"/>
<evidence type="ECO:0000256" key="6">
    <source>
        <dbReference type="ARBA" id="ARBA00022679"/>
    </source>
</evidence>
<dbReference type="CDD" id="cd03788">
    <property type="entry name" value="GT20_TPS"/>
    <property type="match status" value="1"/>
</dbReference>
<evidence type="ECO:0000256" key="4">
    <source>
        <dbReference type="ARBA" id="ARBA00022553"/>
    </source>
</evidence>
<evidence type="ECO:0000313" key="10">
    <source>
        <dbReference type="RefSeq" id="XP_071917680.1"/>
    </source>
</evidence>
<evidence type="ECO:0000256" key="2">
    <source>
        <dbReference type="ARBA" id="ARBA00006330"/>
    </source>
</evidence>
<dbReference type="CDD" id="cd01627">
    <property type="entry name" value="HAD_TPP"/>
    <property type="match status" value="1"/>
</dbReference>
<accession>A0A6P6TRT2</accession>
<dbReference type="Proteomes" id="UP001652660">
    <property type="component" value="Chromosome 8e"/>
</dbReference>
<dbReference type="NCBIfam" id="TIGR01484">
    <property type="entry name" value="HAD-SF-IIB"/>
    <property type="match status" value="1"/>
</dbReference>
<name>A0A6P6TRT2_COFAR</name>
<dbReference type="Gene3D" id="3.40.50.2000">
    <property type="entry name" value="Glycogen Phosphorylase B"/>
    <property type="match status" value="2"/>
</dbReference>
<dbReference type="InterPro" id="IPR001830">
    <property type="entry name" value="Glyco_trans_20"/>
</dbReference>
<dbReference type="InterPro" id="IPR036412">
    <property type="entry name" value="HAD-like_sf"/>
</dbReference>
<sequence length="864" mass="97963">MVSRSYSNLLDLTSGDPPTFSRGGKKLSRVATLPGKLSELDEESRSNVSSDAQSSVSEERMIIVGNQLPIRAHRRSEGKGGWNFSWDEDSLLLQLKDGLREDVEVIYVGSLKEEIDPSEQDDVAQTLLETFKCVPAFIPPELFSKFYHGFCKQHLWPLFHYMLPLSPDLGGRFDRSLWQAYVSVNKIFADKVMEVISPDDDFVWVHDYHLMVLPTFLRKRFNRVKLGFFLHSPFPSSEIYRTLPVRDELLRALLNSDLIGFHTFDYARHFLSCCSRMLGISYQSKRGYIGLEYYGRTVSIKILPVGIHMGQLQSVLDLPETEAKVAELRDQFTGQTVLLGVDDMDIFKGISLKLLAFEQLLTQHPDKRGKVVLVQIANPARGRGKDVQEVQSETYATVKRINQIFGRSGYQPVVLIDTPLQFYERISYYVIAECCLVTAVRDGMNLIPYEYIISRQGNEKLDETLGMNPSTPKKSMLVVSEFIGCSPSLSGAIRVNPWNTDSVAEAMDSALVVSQAEKQMRHEKHYRYVSTHDVAYWARSFLQDLERACRDHVRRRCWGIGFGLGFRVIALDPSFRKLSVEHIVSAYKRTKNRAILLDYDGTMTVQSSMSTSPKAENIEILNNLCRDPKNVVFIVSGKDRKTLTQWFSSCERLGIAAEHGYFVRPEQNAEWETCIAVPDFYWKQIAEPVMQLYTETTDGSFIDTKESALVWNYQYADPDFGSCQAKELQDHLESVLNNEPVSVKSGQHIVEVKPQGVNKGLIAERLLATMRQKQMLPDFVLCIGDDRSDEDMFEVIMRAVANASLSPVAEVFACTVGQKPSKAKYYLEDTPEILRMLQGLGTAASEQSTKAISRSSQRVIIEKE</sequence>
<comment type="catalytic activity">
    <reaction evidence="7">
        <text>D-glucose 6-phosphate + UDP-alpha-D-glucose = alpha,alpha-trehalose 6-phosphate + UDP + H(+)</text>
        <dbReference type="Rhea" id="RHEA:18889"/>
        <dbReference type="ChEBI" id="CHEBI:15378"/>
        <dbReference type="ChEBI" id="CHEBI:58223"/>
        <dbReference type="ChEBI" id="CHEBI:58429"/>
        <dbReference type="ChEBI" id="CHEBI:58885"/>
        <dbReference type="ChEBI" id="CHEBI:61548"/>
        <dbReference type="EC" id="2.4.1.15"/>
    </reaction>
</comment>
<keyword evidence="8" id="KW-1185">Reference proteome</keyword>
<dbReference type="FunFam" id="3.40.50.2000:FF:000010">
    <property type="entry name" value="Alpha,alpha-trehalose-phosphate synthase"/>
    <property type="match status" value="1"/>
</dbReference>
<evidence type="ECO:0000256" key="5">
    <source>
        <dbReference type="ARBA" id="ARBA00022676"/>
    </source>
</evidence>
<dbReference type="SUPFAM" id="SSF56784">
    <property type="entry name" value="HAD-like"/>
    <property type="match status" value="1"/>
</dbReference>
<evidence type="ECO:0000313" key="8">
    <source>
        <dbReference type="Proteomes" id="UP001652660"/>
    </source>
</evidence>
<dbReference type="EC" id="2.4.1.15" evidence="3"/>
<dbReference type="GO" id="GO:0003825">
    <property type="term" value="F:alpha,alpha-trehalose-phosphate synthase (UDP-forming) activity"/>
    <property type="evidence" value="ECO:0007669"/>
    <property type="project" value="UniProtKB-EC"/>
</dbReference>
<gene>
    <name evidence="9 10" type="primary">LOC113703872</name>
</gene>
<keyword evidence="5" id="KW-0328">Glycosyltransferase</keyword>
<dbReference type="InterPro" id="IPR006379">
    <property type="entry name" value="HAD-SF_hydro_IIB"/>
</dbReference>
<evidence type="ECO:0000256" key="3">
    <source>
        <dbReference type="ARBA" id="ARBA00012538"/>
    </source>
</evidence>
<dbReference type="NCBIfam" id="TIGR00685">
    <property type="entry name" value="T6PP"/>
    <property type="match status" value="1"/>
</dbReference>
<dbReference type="GO" id="GO:0004805">
    <property type="term" value="F:trehalose-phosphatase activity"/>
    <property type="evidence" value="ECO:0007669"/>
    <property type="project" value="TreeGrafter"/>
</dbReference>
<dbReference type="InterPro" id="IPR003337">
    <property type="entry name" value="Trehalose_PPase"/>
</dbReference>
<dbReference type="PANTHER" id="PTHR10788">
    <property type="entry name" value="TREHALOSE-6-PHOSPHATE SYNTHASE"/>
    <property type="match status" value="1"/>
</dbReference>
<dbReference type="FunFam" id="3.40.50.2000:FF:000017">
    <property type="entry name" value="alpha,alpha-trehalose-phosphate synthase [UDP-forming] 6"/>
    <property type="match status" value="1"/>
</dbReference>
<dbReference type="GO" id="GO:0005829">
    <property type="term" value="C:cytosol"/>
    <property type="evidence" value="ECO:0007669"/>
    <property type="project" value="TreeGrafter"/>
</dbReference>
<dbReference type="InterPro" id="IPR023214">
    <property type="entry name" value="HAD_sf"/>
</dbReference>
<dbReference type="Gene3D" id="3.40.50.1000">
    <property type="entry name" value="HAD superfamily/HAD-like"/>
    <property type="match status" value="2"/>
</dbReference>
<dbReference type="GO" id="GO:0005992">
    <property type="term" value="P:trehalose biosynthetic process"/>
    <property type="evidence" value="ECO:0007669"/>
    <property type="project" value="InterPro"/>
</dbReference>
<dbReference type="RefSeq" id="XP_027081158.1">
    <property type="nucleotide sequence ID" value="XM_027225357.1"/>
</dbReference>
<dbReference type="PANTHER" id="PTHR10788:SF94">
    <property type="entry name" value="ALPHA,ALPHA-TREHALOSE-PHOSPHATE SYNTHASE [UDP-FORMING] 5"/>
    <property type="match status" value="1"/>
</dbReference>
<proteinExistence type="inferred from homology"/>
<dbReference type="SUPFAM" id="SSF53756">
    <property type="entry name" value="UDP-Glycosyltransferase/glycogen phosphorylase"/>
    <property type="match status" value="1"/>
</dbReference>
<dbReference type="Pfam" id="PF02358">
    <property type="entry name" value="Trehalose_PPase"/>
    <property type="match status" value="1"/>
</dbReference>
<dbReference type="FunFam" id="3.40.50.1000:FF:000052">
    <property type="entry name" value="Alpha,alpha-trehalose-phosphate synthase [UDP-forming] 6"/>
    <property type="match status" value="1"/>
</dbReference>
<comment type="similarity">
    <text evidence="2">In the C-terminal section; belongs to the trehalose phosphatase family.</text>
</comment>
<dbReference type="AlphaFoldDB" id="A0A6P6TRT2"/>
<protein>
    <recommendedName>
        <fullName evidence="3">alpha,alpha-trehalose-phosphate synthase (UDP-forming)</fullName>
        <ecNumber evidence="3">2.4.1.15</ecNumber>
    </recommendedName>
</protein>
<organism evidence="8 9">
    <name type="scientific">Coffea arabica</name>
    <name type="common">Arabian coffee</name>
    <dbReference type="NCBI Taxonomy" id="13443"/>
    <lineage>
        <taxon>Eukaryota</taxon>
        <taxon>Viridiplantae</taxon>
        <taxon>Streptophyta</taxon>
        <taxon>Embryophyta</taxon>
        <taxon>Tracheophyta</taxon>
        <taxon>Spermatophyta</taxon>
        <taxon>Magnoliopsida</taxon>
        <taxon>eudicotyledons</taxon>
        <taxon>Gunneridae</taxon>
        <taxon>Pentapetalae</taxon>
        <taxon>asterids</taxon>
        <taxon>lamiids</taxon>
        <taxon>Gentianales</taxon>
        <taxon>Rubiaceae</taxon>
        <taxon>Ixoroideae</taxon>
        <taxon>Gardenieae complex</taxon>
        <taxon>Bertiereae - Coffeeae clade</taxon>
        <taxon>Coffeeae</taxon>
        <taxon>Coffea</taxon>
    </lineage>
</organism>
<keyword evidence="6" id="KW-0808">Transferase</keyword>
<dbReference type="Pfam" id="PF00982">
    <property type="entry name" value="Glyco_transf_20"/>
    <property type="match status" value="1"/>
</dbReference>
<reference evidence="8" key="1">
    <citation type="journal article" date="2025" name="Foods">
        <title>Unveiling the Microbial Signatures of Arabica Coffee Cherries: Insights into Ripeness Specific Diversity, Functional Traits, and Implications for Quality and Safety.</title>
        <authorList>
            <consortium name="RefSeq"/>
            <person name="Tenea G.N."/>
            <person name="Cifuentes V."/>
            <person name="Reyes P."/>
            <person name="Cevallos-Vallejos M."/>
        </authorList>
    </citation>
    <scope>NUCLEOTIDE SEQUENCE [LARGE SCALE GENOMIC DNA]</scope>
</reference>
<dbReference type="FunFam" id="3.40.50.1000:FF:000054">
    <property type="entry name" value="alpha,alpha-trehalose-phosphate synthase [UDP-forming] 6"/>
    <property type="match status" value="1"/>
</dbReference>
<dbReference type="OrthoDB" id="755951at2759"/>
<reference evidence="9" key="2">
    <citation type="submission" date="2025-04" db="UniProtKB">
        <authorList>
            <consortium name="RefSeq"/>
        </authorList>
    </citation>
    <scope>IDENTIFICATION</scope>
    <source>
        <tissue evidence="9 10">Leaves</tissue>
    </source>
</reference>
<evidence type="ECO:0000256" key="7">
    <source>
        <dbReference type="ARBA" id="ARBA00048039"/>
    </source>
</evidence>
<evidence type="ECO:0000313" key="9">
    <source>
        <dbReference type="RefSeq" id="XP_027081158.1"/>
    </source>
</evidence>
<keyword evidence="4" id="KW-0597">Phosphoprotein</keyword>